<dbReference type="EMBL" id="JAAOZQ010000078">
    <property type="protein sequence ID" value="KAF7520087.1"/>
    <property type="molecule type" value="Genomic_DNA"/>
</dbReference>
<dbReference type="PANTHER" id="PTHR37539:SF1">
    <property type="entry name" value="ER-BOUND OXYGENASE MPAB_MPAB'_RUBBER OXYGENASE CATALYTIC DOMAIN-CONTAINING PROTEIN"/>
    <property type="match status" value="1"/>
</dbReference>
<keyword evidence="1" id="KW-0472">Membrane</keyword>
<dbReference type="Pfam" id="PF09995">
    <property type="entry name" value="MPAB_Lcp_cat"/>
    <property type="match status" value="1"/>
</dbReference>
<evidence type="ECO:0000259" key="2">
    <source>
        <dbReference type="Pfam" id="PF09995"/>
    </source>
</evidence>
<dbReference type="Proteomes" id="UP000701341">
    <property type="component" value="Unassembled WGS sequence"/>
</dbReference>
<organism evidence="3 4">
    <name type="scientific">Penicillium crustosum</name>
    <name type="common">Blue mold fungus</name>
    <dbReference type="NCBI Taxonomy" id="36656"/>
    <lineage>
        <taxon>Eukaryota</taxon>
        <taxon>Fungi</taxon>
        <taxon>Dikarya</taxon>
        <taxon>Ascomycota</taxon>
        <taxon>Pezizomycotina</taxon>
        <taxon>Eurotiomycetes</taxon>
        <taxon>Eurotiomycetidae</taxon>
        <taxon>Eurotiales</taxon>
        <taxon>Aspergillaceae</taxon>
        <taxon>Penicillium</taxon>
    </lineage>
</organism>
<keyword evidence="1" id="KW-0812">Transmembrane</keyword>
<dbReference type="InterPro" id="IPR037473">
    <property type="entry name" value="Lcp-like"/>
</dbReference>
<evidence type="ECO:0000313" key="3">
    <source>
        <dbReference type="EMBL" id="KAF7520087.1"/>
    </source>
</evidence>
<keyword evidence="1" id="KW-1133">Transmembrane helix</keyword>
<reference evidence="3" key="1">
    <citation type="submission" date="2020-02" db="EMBL/GenBank/DDBJ databases">
        <authorList>
            <person name="Lichtner F.J."/>
        </authorList>
    </citation>
    <scope>NUCLEOTIDE SEQUENCE</scope>
    <source>
        <strain evidence="3">G10</strain>
    </source>
</reference>
<dbReference type="InterPro" id="IPR018713">
    <property type="entry name" value="MPAB/Lcp_cat_dom"/>
</dbReference>
<sequence>MDLKSIQPGGEGHTSTVRVRLLHATVRNRLLKLMDQDPAYFDEAKYGAAVNMRDAIHATAIFCCMPLFRQLPKIGIQPRPQETEDFLAMFRYIAYVMGTPDSFFNGTEQSKATMESIMMCEPEPTESSKSIGANFVAAVQDYPGINVSKPMIERSKHFVLVNVFGASILKEGNKFEFTHQPQLNKFTKREIKTEINLSRFRPVETIGFFVFLFECLVYILAFSMLANVLRANGMVSQALLNVLG</sequence>
<feature type="domain" description="ER-bound oxygenase mpaB/mpaB'/Rubber oxygenase catalytic" evidence="2">
    <location>
        <begin position="9"/>
        <end position="132"/>
    </location>
</feature>
<dbReference type="PANTHER" id="PTHR37539">
    <property type="entry name" value="SECRETED PROTEIN-RELATED"/>
    <property type="match status" value="1"/>
</dbReference>
<name>A0A9P5KXV1_PENCR</name>
<evidence type="ECO:0000313" key="4">
    <source>
        <dbReference type="Proteomes" id="UP000701341"/>
    </source>
</evidence>
<accession>A0A9P5KXV1</accession>
<gene>
    <name evidence="3" type="ORF">PCG10_009416</name>
</gene>
<keyword evidence="4" id="KW-1185">Reference proteome</keyword>
<proteinExistence type="predicted"/>
<comment type="caution">
    <text evidence="3">The sequence shown here is derived from an EMBL/GenBank/DDBJ whole genome shotgun (WGS) entry which is preliminary data.</text>
</comment>
<feature type="transmembrane region" description="Helical" evidence="1">
    <location>
        <begin position="206"/>
        <end position="229"/>
    </location>
</feature>
<dbReference type="GO" id="GO:0016491">
    <property type="term" value="F:oxidoreductase activity"/>
    <property type="evidence" value="ECO:0007669"/>
    <property type="project" value="InterPro"/>
</dbReference>
<dbReference type="AlphaFoldDB" id="A0A9P5KXV1"/>
<protein>
    <recommendedName>
        <fullName evidence="2">ER-bound oxygenase mpaB/mpaB'/Rubber oxygenase catalytic domain-containing protein</fullName>
    </recommendedName>
</protein>
<evidence type="ECO:0000256" key="1">
    <source>
        <dbReference type="SAM" id="Phobius"/>
    </source>
</evidence>